<gene>
    <name evidence="1" type="ORF">ATK86_5562</name>
</gene>
<dbReference type="EMBL" id="PJMW01000002">
    <property type="protein sequence ID" value="PKV81108.1"/>
    <property type="molecule type" value="Genomic_DNA"/>
</dbReference>
<evidence type="ECO:0000313" key="2">
    <source>
        <dbReference type="Proteomes" id="UP000233766"/>
    </source>
</evidence>
<sequence>MLAVREADRLGPTSPVASESAWLLCTVVKAAQEARSVDRAGVSGLRSRLSMSGCTVRGNCEGRGFEFRHLNTWGCSSAGRASL</sequence>
<evidence type="ECO:0000313" key="1">
    <source>
        <dbReference type="EMBL" id="PKV81108.1"/>
    </source>
</evidence>
<protein>
    <submittedName>
        <fullName evidence="1">Uncharacterized protein</fullName>
    </submittedName>
</protein>
<dbReference type="AlphaFoldDB" id="A0A2N3VHI9"/>
<organism evidence="1 2">
    <name type="scientific">Nocardia fluminea</name>
    <dbReference type="NCBI Taxonomy" id="134984"/>
    <lineage>
        <taxon>Bacteria</taxon>
        <taxon>Bacillati</taxon>
        <taxon>Actinomycetota</taxon>
        <taxon>Actinomycetes</taxon>
        <taxon>Mycobacteriales</taxon>
        <taxon>Nocardiaceae</taxon>
        <taxon>Nocardia</taxon>
    </lineage>
</organism>
<keyword evidence="2" id="KW-1185">Reference proteome</keyword>
<dbReference type="Proteomes" id="UP000233766">
    <property type="component" value="Unassembled WGS sequence"/>
</dbReference>
<name>A0A2N3VHI9_9NOCA</name>
<comment type="caution">
    <text evidence="1">The sequence shown here is derived from an EMBL/GenBank/DDBJ whole genome shotgun (WGS) entry which is preliminary data.</text>
</comment>
<proteinExistence type="predicted"/>
<reference evidence="1 2" key="1">
    <citation type="submission" date="2017-12" db="EMBL/GenBank/DDBJ databases">
        <title>Sequencing the genomes of 1000 Actinobacteria strains.</title>
        <authorList>
            <person name="Klenk H.-P."/>
        </authorList>
    </citation>
    <scope>NUCLEOTIDE SEQUENCE [LARGE SCALE GENOMIC DNA]</scope>
    <source>
        <strain evidence="1 2">DSM 44489</strain>
    </source>
</reference>
<accession>A0A2N3VHI9</accession>